<dbReference type="Proteomes" id="UP000703590">
    <property type="component" value="Unassembled WGS sequence"/>
</dbReference>
<dbReference type="GO" id="GO:0003887">
    <property type="term" value="F:DNA-directed DNA polymerase activity"/>
    <property type="evidence" value="ECO:0007669"/>
    <property type="project" value="UniProtKB-EC"/>
</dbReference>
<evidence type="ECO:0000256" key="9">
    <source>
        <dbReference type="ARBA" id="ARBA00022801"/>
    </source>
</evidence>
<dbReference type="PANTHER" id="PTHR10133:SF27">
    <property type="entry name" value="DNA POLYMERASE NU"/>
    <property type="match status" value="1"/>
</dbReference>
<keyword evidence="9 16" id="KW-0378">Hydrolase</keyword>
<dbReference type="CDD" id="cd08637">
    <property type="entry name" value="DNA_pol_A_pol_I_C"/>
    <property type="match status" value="1"/>
</dbReference>
<dbReference type="EMBL" id="JAFHKK010000003">
    <property type="protein sequence ID" value="MBN2963663.1"/>
    <property type="molecule type" value="Genomic_DNA"/>
</dbReference>
<dbReference type="SUPFAM" id="SSF56672">
    <property type="entry name" value="DNA/RNA polymerases"/>
    <property type="match status" value="1"/>
</dbReference>
<gene>
    <name evidence="16 20" type="primary">polA</name>
    <name evidence="20" type="ORF">JWV37_02630</name>
</gene>
<dbReference type="InterPro" id="IPR020045">
    <property type="entry name" value="DNA_polI_H3TH"/>
</dbReference>
<evidence type="ECO:0000256" key="12">
    <source>
        <dbReference type="ARBA" id="ARBA00023125"/>
    </source>
</evidence>
<dbReference type="Gene3D" id="3.30.420.10">
    <property type="entry name" value="Ribonuclease H-like superfamily/Ribonuclease H"/>
    <property type="match status" value="1"/>
</dbReference>
<sequence length="882" mass="99009">MKTLTIIDTFGFFFRNYFALPNLTNSQGLPTGLLTGFANFIATLNEEHGTDYIFFALDAKGKTFRHTLDPAYKANRPAPPQDLQTQLPIAIEWIEKMGFNKCFMEGYEADDIIASAVAFAKKYDMKVRVVTHDKDLYQLIDDGRVVIYDPLKKSEINADACVEKFGVLPCQIQDYLSLIGDASDNIPGVRGIGPRGAKKLLDEFKTLEGIYANLDNISNVRNKKLLEEGRENAFLSKQLTALVDTLDVAARFERFKFPQENPLLAIRDELEKYELRRILSRLGSAPKVPQKEVQTFEAILVKDAAMLEEIMQNLTPETVVAFDTETDGLDTQSAKIVGFSFAFEAHRGYYVPLAHNYLGVPEQISKDVARKAIEKLFTCKLVVQNGKFDFKVVHRNFDLLPPVPYADTMILAWLLSPGSLVGLDALAKRFFGHEMVSFSSVVKRGETFASVALEEACVYAGEDAWMTLRLYHKLIQMLDPSMIDLAKAVEFPFVLTLMEMEERGIKVDQRFLRSLLEDAEARLGVLTKEIHQLTGSEFNINSTKQLGAVLFETLKLPAAKKTKSGYSTDESVLEGLKDAHPAIALLLEYRELYKLKSTYFEPLLKLAAKDKNSRVHTNFLQTGTSTGRLSSKEPNLQNIPVRTELGRAVREGFVAEPEWVLVGIDYSQIELRLLAHFSQDPALVNAFSEGKDIHQETAVKLFGEEEASAKRNIAKSINFGLLYGMGARKLGQTLGIPSKEAAGYIQSYFDSFPTVKEYLKSVQEKTKEQGFVETLLGRRRYFDYGNATPMLLAAYERESVNTVFQGSAADLIKLAMLKMDKNVLGEKAKLLLQIHDELIFEVPKEEAEAFAKRAKQCMEEIFALRVPLKTSVAIGKHWGALK</sequence>
<evidence type="ECO:0000259" key="18">
    <source>
        <dbReference type="SMART" id="SM00475"/>
    </source>
</evidence>
<evidence type="ECO:0000256" key="13">
    <source>
        <dbReference type="ARBA" id="ARBA00023204"/>
    </source>
</evidence>
<evidence type="ECO:0000256" key="14">
    <source>
        <dbReference type="ARBA" id="ARBA00049244"/>
    </source>
</evidence>
<dbReference type="SUPFAM" id="SSF47807">
    <property type="entry name" value="5' to 3' exonuclease, C-terminal subdomain"/>
    <property type="match status" value="1"/>
</dbReference>
<dbReference type="InterPro" id="IPR019760">
    <property type="entry name" value="DNA-dir_DNA_pol_A_CS"/>
</dbReference>
<evidence type="ECO:0000256" key="10">
    <source>
        <dbReference type="ARBA" id="ARBA00022839"/>
    </source>
</evidence>
<evidence type="ECO:0000256" key="6">
    <source>
        <dbReference type="ARBA" id="ARBA00022705"/>
    </source>
</evidence>
<proteinExistence type="inferred from homology"/>
<evidence type="ECO:0000259" key="17">
    <source>
        <dbReference type="SMART" id="SM00474"/>
    </source>
</evidence>
<dbReference type="SUPFAM" id="SSF88723">
    <property type="entry name" value="PIN domain-like"/>
    <property type="match status" value="1"/>
</dbReference>
<dbReference type="CDD" id="cd06139">
    <property type="entry name" value="DNA_polA_I_Ecoli_like_exo"/>
    <property type="match status" value="1"/>
</dbReference>
<dbReference type="SMART" id="SM00482">
    <property type="entry name" value="POLAc"/>
    <property type="match status" value="1"/>
</dbReference>
<evidence type="ECO:0000256" key="11">
    <source>
        <dbReference type="ARBA" id="ARBA00022932"/>
    </source>
</evidence>
<keyword evidence="8 16" id="KW-0227">DNA damage</keyword>
<keyword evidence="7" id="KW-0540">Nuclease</keyword>
<evidence type="ECO:0000256" key="4">
    <source>
        <dbReference type="ARBA" id="ARBA00022679"/>
    </source>
</evidence>
<dbReference type="SMART" id="SM00474">
    <property type="entry name" value="35EXOc"/>
    <property type="match status" value="1"/>
</dbReference>
<dbReference type="NCBIfam" id="NF004397">
    <property type="entry name" value="PRK05755.1"/>
    <property type="match status" value="1"/>
</dbReference>
<dbReference type="Gene3D" id="3.40.50.1010">
    <property type="entry name" value="5'-nuclease"/>
    <property type="match status" value="1"/>
</dbReference>
<dbReference type="InterPro" id="IPR002562">
    <property type="entry name" value="3'-5'_exonuclease_dom"/>
</dbReference>
<dbReference type="InterPro" id="IPR029060">
    <property type="entry name" value="PIN-like_dom_sf"/>
</dbReference>
<dbReference type="Gene3D" id="1.20.1060.10">
    <property type="entry name" value="Taq DNA Polymerase, Chain T, domain 4"/>
    <property type="match status" value="1"/>
</dbReference>
<dbReference type="SMART" id="SM00475">
    <property type="entry name" value="53EXOc"/>
    <property type="match status" value="1"/>
</dbReference>
<name>A0ABS2WPV1_9BACT</name>
<evidence type="ECO:0000256" key="1">
    <source>
        <dbReference type="ARBA" id="ARBA00007705"/>
    </source>
</evidence>
<evidence type="ECO:0000256" key="8">
    <source>
        <dbReference type="ARBA" id="ARBA00022763"/>
    </source>
</evidence>
<keyword evidence="12 16" id="KW-0238">DNA-binding</keyword>
<reference evidence="20 21" key="3">
    <citation type="submission" date="2021-02" db="EMBL/GenBank/DDBJ databases">
        <authorList>
            <person name="Merkel A.Y."/>
        </authorList>
    </citation>
    <scope>NUCLEOTIDE SEQUENCE [LARGE SCALE GENOMIC DNA]</scope>
    <source>
        <strain evidence="20 21">T05b</strain>
    </source>
</reference>
<keyword evidence="13 16" id="KW-0234">DNA repair</keyword>
<dbReference type="RefSeq" id="WP_205458098.1">
    <property type="nucleotide sequence ID" value="NZ_JAFHKK010000003.1"/>
</dbReference>
<evidence type="ECO:0000256" key="16">
    <source>
        <dbReference type="RuleBase" id="RU004460"/>
    </source>
</evidence>
<keyword evidence="6 16" id="KW-0235">DNA replication</keyword>
<dbReference type="Gene3D" id="3.30.70.370">
    <property type="match status" value="1"/>
</dbReference>
<dbReference type="Pfam" id="PF01612">
    <property type="entry name" value="DNA_pol_A_exo1"/>
    <property type="match status" value="1"/>
</dbReference>
<evidence type="ECO:0000256" key="15">
    <source>
        <dbReference type="NCBIfam" id="TIGR00593"/>
    </source>
</evidence>
<dbReference type="Pfam" id="PF02739">
    <property type="entry name" value="5_3_exonuc_N"/>
    <property type="match status" value="1"/>
</dbReference>
<evidence type="ECO:0000313" key="21">
    <source>
        <dbReference type="Proteomes" id="UP000703590"/>
    </source>
</evidence>
<comment type="catalytic activity">
    <reaction evidence="14 16">
        <text>DNA(n) + a 2'-deoxyribonucleoside 5'-triphosphate = DNA(n+1) + diphosphate</text>
        <dbReference type="Rhea" id="RHEA:22508"/>
        <dbReference type="Rhea" id="RHEA-COMP:17339"/>
        <dbReference type="Rhea" id="RHEA-COMP:17340"/>
        <dbReference type="ChEBI" id="CHEBI:33019"/>
        <dbReference type="ChEBI" id="CHEBI:61560"/>
        <dbReference type="ChEBI" id="CHEBI:173112"/>
        <dbReference type="EC" id="2.7.7.7"/>
    </reaction>
</comment>
<dbReference type="InterPro" id="IPR002298">
    <property type="entry name" value="DNA_polymerase_A"/>
</dbReference>
<dbReference type="InterPro" id="IPR018320">
    <property type="entry name" value="DNA_polymerase_1"/>
</dbReference>
<comment type="function">
    <text evidence="16">In addition to polymerase activity, this DNA polymerase exhibits 3'-5' and 5'-3' exonuclease activity.</text>
</comment>
<keyword evidence="11 16" id="KW-0239">DNA-directed DNA polymerase</keyword>
<dbReference type="InterPro" id="IPR001098">
    <property type="entry name" value="DNA-dir_DNA_pol_A_palm_dom"/>
</dbReference>
<accession>A0ABS2WPV1</accession>
<dbReference type="CDD" id="cd09859">
    <property type="entry name" value="PIN_53EXO"/>
    <property type="match status" value="1"/>
</dbReference>
<reference evidence="20 21" key="2">
    <citation type="submission" date="2021-02" db="EMBL/GenBank/DDBJ databases">
        <title>Sulfurospirillum tamanensis sp. nov.</title>
        <authorList>
            <person name="Frolova A."/>
            <person name="Merkel A."/>
            <person name="Slobodkin A."/>
        </authorList>
    </citation>
    <scope>NUCLEOTIDE SEQUENCE [LARGE SCALE GENOMIC DNA]</scope>
    <source>
        <strain evidence="20 21">T05b</strain>
    </source>
</reference>
<dbReference type="InterPro" id="IPR036397">
    <property type="entry name" value="RNaseH_sf"/>
</dbReference>
<evidence type="ECO:0000256" key="5">
    <source>
        <dbReference type="ARBA" id="ARBA00022695"/>
    </source>
</evidence>
<dbReference type="InterPro" id="IPR043502">
    <property type="entry name" value="DNA/RNA_pol_sf"/>
</dbReference>
<keyword evidence="21" id="KW-1185">Reference proteome</keyword>
<dbReference type="Pfam" id="PF01367">
    <property type="entry name" value="5_3_exonuc"/>
    <property type="match status" value="1"/>
</dbReference>
<dbReference type="InterPro" id="IPR002421">
    <property type="entry name" value="5-3_exonuclease"/>
</dbReference>
<evidence type="ECO:0000259" key="19">
    <source>
        <dbReference type="SMART" id="SM00482"/>
    </source>
</evidence>
<evidence type="ECO:0000256" key="2">
    <source>
        <dbReference type="ARBA" id="ARBA00012417"/>
    </source>
</evidence>
<dbReference type="SMART" id="SM00279">
    <property type="entry name" value="HhH2"/>
    <property type="match status" value="1"/>
</dbReference>
<reference evidence="21" key="1">
    <citation type="submission" date="2021-02" db="EMBL/GenBank/DDBJ databases">
        <title>Sulfurospirillum tamanensis sp. nov.</title>
        <authorList>
            <person name="Merkel A.Y."/>
        </authorList>
    </citation>
    <scope>NUCLEOTIDE SEQUENCE [LARGE SCALE GENOMIC DNA]</scope>
    <source>
        <strain evidence="21">T05b</strain>
    </source>
</reference>
<dbReference type="EC" id="2.7.7.7" evidence="2 15"/>
<dbReference type="InterPro" id="IPR020046">
    <property type="entry name" value="5-3_exonucl_a-hlix_arch_N"/>
</dbReference>
<comment type="similarity">
    <text evidence="1 16">Belongs to the DNA polymerase type-A family.</text>
</comment>
<dbReference type="PANTHER" id="PTHR10133">
    <property type="entry name" value="DNA POLYMERASE I"/>
    <property type="match status" value="1"/>
</dbReference>
<dbReference type="CDD" id="cd09898">
    <property type="entry name" value="H3TH_53EXO"/>
    <property type="match status" value="1"/>
</dbReference>
<evidence type="ECO:0000313" key="20">
    <source>
        <dbReference type="EMBL" id="MBN2963663.1"/>
    </source>
</evidence>
<comment type="caution">
    <text evidence="20">The sequence shown here is derived from an EMBL/GenBank/DDBJ whole genome shotgun (WGS) entry which is preliminary data.</text>
</comment>
<dbReference type="PRINTS" id="PR00868">
    <property type="entry name" value="DNAPOLI"/>
</dbReference>
<feature type="domain" description="5'-3' exonuclease" evidence="18">
    <location>
        <begin position="1"/>
        <end position="258"/>
    </location>
</feature>
<keyword evidence="5 16" id="KW-0548">Nucleotidyltransferase</keyword>
<protein>
    <recommendedName>
        <fullName evidence="3 15">DNA polymerase I</fullName>
        <ecNumber evidence="2 15">2.7.7.7</ecNumber>
    </recommendedName>
</protein>
<evidence type="ECO:0000256" key="7">
    <source>
        <dbReference type="ARBA" id="ARBA00022722"/>
    </source>
</evidence>
<evidence type="ECO:0000256" key="3">
    <source>
        <dbReference type="ARBA" id="ARBA00020311"/>
    </source>
</evidence>
<feature type="domain" description="3'-5' exonuclease" evidence="17">
    <location>
        <begin position="298"/>
        <end position="479"/>
    </location>
</feature>
<dbReference type="SUPFAM" id="SSF53098">
    <property type="entry name" value="Ribonuclease H-like"/>
    <property type="match status" value="1"/>
</dbReference>
<dbReference type="PROSITE" id="PS00447">
    <property type="entry name" value="DNA_POLYMERASE_A"/>
    <property type="match status" value="1"/>
</dbReference>
<organism evidence="20 21">
    <name type="scientific">Sulfurospirillum tamanense</name>
    <dbReference type="NCBI Taxonomy" id="2813362"/>
    <lineage>
        <taxon>Bacteria</taxon>
        <taxon>Pseudomonadati</taxon>
        <taxon>Campylobacterota</taxon>
        <taxon>Epsilonproteobacteria</taxon>
        <taxon>Campylobacterales</taxon>
        <taxon>Sulfurospirillaceae</taxon>
        <taxon>Sulfurospirillum</taxon>
    </lineage>
</organism>
<dbReference type="Pfam" id="PF00476">
    <property type="entry name" value="DNA_pol_A"/>
    <property type="match status" value="1"/>
</dbReference>
<keyword evidence="10 16" id="KW-0269">Exonuclease</keyword>
<dbReference type="InterPro" id="IPR012337">
    <property type="entry name" value="RNaseH-like_sf"/>
</dbReference>
<keyword evidence="4 16" id="KW-0808">Transferase</keyword>
<feature type="domain" description="DNA-directed DNA polymerase family A palm" evidence="19">
    <location>
        <begin position="646"/>
        <end position="846"/>
    </location>
</feature>
<dbReference type="InterPro" id="IPR008918">
    <property type="entry name" value="HhH2"/>
</dbReference>
<dbReference type="Gene3D" id="1.10.150.20">
    <property type="entry name" value="5' to 3' exonuclease, C-terminal subdomain"/>
    <property type="match status" value="2"/>
</dbReference>
<dbReference type="InterPro" id="IPR036279">
    <property type="entry name" value="5-3_exonuclease_C_sf"/>
</dbReference>
<dbReference type="NCBIfam" id="TIGR00593">
    <property type="entry name" value="pola"/>
    <property type="match status" value="1"/>
</dbReference>